<dbReference type="RefSeq" id="WP_190615352.1">
    <property type="nucleotide sequence ID" value="NZ_AP018712.1"/>
</dbReference>
<dbReference type="Gene3D" id="3.90.550.10">
    <property type="entry name" value="Spore Coat Polysaccharide Biosynthesis Protein SpsA, Chain A"/>
    <property type="match status" value="1"/>
</dbReference>
<dbReference type="InterPro" id="IPR029044">
    <property type="entry name" value="Nucleotide-diphossugar_trans"/>
</dbReference>
<organism evidence="1 2">
    <name type="scientific">Tepiditoga spiralis</name>
    <dbReference type="NCBI Taxonomy" id="2108365"/>
    <lineage>
        <taxon>Bacteria</taxon>
        <taxon>Thermotogati</taxon>
        <taxon>Thermotogota</taxon>
        <taxon>Thermotogae</taxon>
        <taxon>Petrotogales</taxon>
        <taxon>Petrotogaceae</taxon>
        <taxon>Tepiditoga</taxon>
    </lineage>
</organism>
<evidence type="ECO:0008006" key="3">
    <source>
        <dbReference type="Google" id="ProtNLM"/>
    </source>
</evidence>
<reference evidence="1 2" key="1">
    <citation type="submission" date="2018-06" db="EMBL/GenBank/DDBJ databases">
        <title>Genome sequencing of Oceanotoga sp. sy52.</title>
        <authorList>
            <person name="Mori K."/>
        </authorList>
    </citation>
    <scope>NUCLEOTIDE SEQUENCE [LARGE SCALE GENOMIC DNA]</scope>
    <source>
        <strain evidence="2">sy52</strain>
    </source>
</reference>
<dbReference type="InParanoid" id="A0A7G1G1U7"/>
<dbReference type="EMBL" id="AP018712">
    <property type="protein sequence ID" value="BBE30230.1"/>
    <property type="molecule type" value="Genomic_DNA"/>
</dbReference>
<sequence>MCVEILMSTLNKRSIKDLFLKEKNINRNIVIINQTNRKGNYIDGKNNIRMLNYNEMGTSISKNRAINNANCNLCILADDDIFYVKNYDEIIENQFSKNLDADVLTFQIKTPENKLYKNYIKKEMWHTKRTITKVSMIEIAFRRNRILEKNIKFDLDFGINCRYKNGEENIFLMDCIKEGLKIKYIPIPIVIHPDESSGKIIDEKGLFARGALFFRLFRYKALLVNLVFILKKYKMINQKLSILNAIKAIYKGTFDYIKLIKMRKKI</sequence>
<dbReference type="SUPFAM" id="SSF53448">
    <property type="entry name" value="Nucleotide-diphospho-sugar transferases"/>
    <property type="match status" value="1"/>
</dbReference>
<accession>A0A7G1G1U7</accession>
<name>A0A7G1G1U7_9BACT</name>
<gene>
    <name evidence="1" type="ORF">OSSY52_03710</name>
</gene>
<keyword evidence="2" id="KW-1185">Reference proteome</keyword>
<dbReference type="KEGG" id="ocy:OSSY52_03710"/>
<protein>
    <recommendedName>
        <fullName evidence="3">Glycosyltransferase 2-like domain-containing protein</fullName>
    </recommendedName>
</protein>
<dbReference type="Proteomes" id="UP000516361">
    <property type="component" value="Chromosome"/>
</dbReference>
<proteinExistence type="predicted"/>
<evidence type="ECO:0000313" key="1">
    <source>
        <dbReference type="EMBL" id="BBE30230.1"/>
    </source>
</evidence>
<evidence type="ECO:0000313" key="2">
    <source>
        <dbReference type="Proteomes" id="UP000516361"/>
    </source>
</evidence>
<dbReference type="AlphaFoldDB" id="A0A7G1G1U7"/>